<protein>
    <submittedName>
        <fullName evidence="2">Uncharacterized protein</fullName>
    </submittedName>
</protein>
<evidence type="ECO:0000313" key="2">
    <source>
        <dbReference type="EMBL" id="KAK3689348.1"/>
    </source>
</evidence>
<name>A0AAE0XBE5_9PEZI</name>
<feature type="region of interest" description="Disordered" evidence="1">
    <location>
        <begin position="1"/>
        <end position="67"/>
    </location>
</feature>
<accession>A0AAE0XBE5</accession>
<reference evidence="2" key="1">
    <citation type="journal article" date="2023" name="Mol. Phylogenet. Evol.">
        <title>Genome-scale phylogeny and comparative genomics of the fungal order Sordariales.</title>
        <authorList>
            <person name="Hensen N."/>
            <person name="Bonometti L."/>
            <person name="Westerberg I."/>
            <person name="Brannstrom I.O."/>
            <person name="Guillou S."/>
            <person name="Cros-Aarteil S."/>
            <person name="Calhoun S."/>
            <person name="Haridas S."/>
            <person name="Kuo A."/>
            <person name="Mondo S."/>
            <person name="Pangilinan J."/>
            <person name="Riley R."/>
            <person name="LaButti K."/>
            <person name="Andreopoulos B."/>
            <person name="Lipzen A."/>
            <person name="Chen C."/>
            <person name="Yan M."/>
            <person name="Daum C."/>
            <person name="Ng V."/>
            <person name="Clum A."/>
            <person name="Steindorff A."/>
            <person name="Ohm R.A."/>
            <person name="Martin F."/>
            <person name="Silar P."/>
            <person name="Natvig D.O."/>
            <person name="Lalanne C."/>
            <person name="Gautier V."/>
            <person name="Ament-Velasquez S.L."/>
            <person name="Kruys A."/>
            <person name="Hutchinson M.I."/>
            <person name="Powell A.J."/>
            <person name="Barry K."/>
            <person name="Miller A.N."/>
            <person name="Grigoriev I.V."/>
            <person name="Debuchy R."/>
            <person name="Gladieux P."/>
            <person name="Hiltunen Thoren M."/>
            <person name="Johannesson H."/>
        </authorList>
    </citation>
    <scope>NUCLEOTIDE SEQUENCE</scope>
    <source>
        <strain evidence="2">CBS 314.62</strain>
    </source>
</reference>
<sequence>MTDHAALAQNTGSSDHRRGPAFWLQSQPLGSLARYRRGPPFQTEGRQQTQTRKTARKNRRASAPPPCECRRLKAVPRTFFLVVPSRRSFQLIRSHPGFRERLRPERTKTRISAFSIAKAASISTSPPVPCRHHHETFFFCPCAVGRSAAATPCRLWKVVPWPVPTPDATTKVALPRNGCCCQATTRSALENKQQAALLPFAAMEAGWAQIRCGEGVLGLFVPLLWTDGMIGRGRMAIHVTGRRDALLHRCDAMERPEWRTMEALFGQAQRMCGARETMRAVDGLSPVDSRGLLVCGS</sequence>
<reference evidence="2" key="2">
    <citation type="submission" date="2023-06" db="EMBL/GenBank/DDBJ databases">
        <authorList>
            <consortium name="Lawrence Berkeley National Laboratory"/>
            <person name="Haridas S."/>
            <person name="Hensen N."/>
            <person name="Bonometti L."/>
            <person name="Westerberg I."/>
            <person name="Brannstrom I.O."/>
            <person name="Guillou S."/>
            <person name="Cros-Aarteil S."/>
            <person name="Calhoun S."/>
            <person name="Kuo A."/>
            <person name="Mondo S."/>
            <person name="Pangilinan J."/>
            <person name="Riley R."/>
            <person name="Labutti K."/>
            <person name="Andreopoulos B."/>
            <person name="Lipzen A."/>
            <person name="Chen C."/>
            <person name="Yanf M."/>
            <person name="Daum C."/>
            <person name="Ng V."/>
            <person name="Clum A."/>
            <person name="Steindorff A."/>
            <person name="Ohm R."/>
            <person name="Martin F."/>
            <person name="Silar P."/>
            <person name="Natvig D."/>
            <person name="Lalanne C."/>
            <person name="Gautier V."/>
            <person name="Ament-Velasquez S.L."/>
            <person name="Kruys A."/>
            <person name="Hutchinson M.I."/>
            <person name="Powell A.J."/>
            <person name="Barry K."/>
            <person name="Miller A.N."/>
            <person name="Grigoriev I.V."/>
            <person name="Debuchy R."/>
            <person name="Gladieux P."/>
            <person name="Thoren M.H."/>
            <person name="Johannesson H."/>
        </authorList>
    </citation>
    <scope>NUCLEOTIDE SEQUENCE</scope>
    <source>
        <strain evidence="2">CBS 314.62</strain>
    </source>
</reference>
<dbReference type="EMBL" id="JAULSO010000002">
    <property type="protein sequence ID" value="KAK3689348.1"/>
    <property type="molecule type" value="Genomic_DNA"/>
</dbReference>
<gene>
    <name evidence="2" type="ORF">B0T22DRAFT_170359</name>
</gene>
<evidence type="ECO:0000313" key="3">
    <source>
        <dbReference type="Proteomes" id="UP001270362"/>
    </source>
</evidence>
<proteinExistence type="predicted"/>
<keyword evidence="3" id="KW-1185">Reference proteome</keyword>
<dbReference type="Proteomes" id="UP001270362">
    <property type="component" value="Unassembled WGS sequence"/>
</dbReference>
<evidence type="ECO:0000256" key="1">
    <source>
        <dbReference type="SAM" id="MobiDB-lite"/>
    </source>
</evidence>
<organism evidence="2 3">
    <name type="scientific">Podospora appendiculata</name>
    <dbReference type="NCBI Taxonomy" id="314037"/>
    <lineage>
        <taxon>Eukaryota</taxon>
        <taxon>Fungi</taxon>
        <taxon>Dikarya</taxon>
        <taxon>Ascomycota</taxon>
        <taxon>Pezizomycotina</taxon>
        <taxon>Sordariomycetes</taxon>
        <taxon>Sordariomycetidae</taxon>
        <taxon>Sordariales</taxon>
        <taxon>Podosporaceae</taxon>
        <taxon>Podospora</taxon>
    </lineage>
</organism>
<dbReference type="AlphaFoldDB" id="A0AAE0XBE5"/>
<comment type="caution">
    <text evidence="2">The sequence shown here is derived from an EMBL/GenBank/DDBJ whole genome shotgun (WGS) entry which is preliminary data.</text>
</comment>